<keyword evidence="5 11" id="KW-0732">Signal</keyword>
<keyword evidence="8 14" id="KW-0675">Receptor</keyword>
<feature type="chain" id="PRO_5035316858" evidence="11">
    <location>
        <begin position="22"/>
        <end position="940"/>
    </location>
</feature>
<dbReference type="GO" id="GO:0009279">
    <property type="term" value="C:cell outer membrane"/>
    <property type="evidence" value="ECO:0007669"/>
    <property type="project" value="UniProtKB-SubCell"/>
</dbReference>
<dbReference type="Gene3D" id="2.40.170.20">
    <property type="entry name" value="TonB-dependent receptor, beta-barrel domain"/>
    <property type="match status" value="1"/>
</dbReference>
<dbReference type="SUPFAM" id="SSF56935">
    <property type="entry name" value="Porins"/>
    <property type="match status" value="1"/>
</dbReference>
<keyword evidence="6 10" id="KW-0798">TonB box</keyword>
<keyword evidence="9" id="KW-0998">Cell outer membrane</keyword>
<dbReference type="Pfam" id="PF07715">
    <property type="entry name" value="Plug"/>
    <property type="match status" value="1"/>
</dbReference>
<evidence type="ECO:0000256" key="9">
    <source>
        <dbReference type="ARBA" id="ARBA00023237"/>
    </source>
</evidence>
<dbReference type="InterPro" id="IPR036942">
    <property type="entry name" value="Beta-barrel_TonB_sf"/>
</dbReference>
<dbReference type="SUPFAM" id="SSF49464">
    <property type="entry name" value="Carboxypeptidase regulatory domain-like"/>
    <property type="match status" value="1"/>
</dbReference>
<evidence type="ECO:0000256" key="2">
    <source>
        <dbReference type="ARBA" id="ARBA00022448"/>
    </source>
</evidence>
<dbReference type="GO" id="GO:0015344">
    <property type="term" value="F:siderophore uptake transmembrane transporter activity"/>
    <property type="evidence" value="ECO:0007669"/>
    <property type="project" value="TreeGrafter"/>
</dbReference>
<feature type="domain" description="TonB-dependent receptor-like beta-barrel" evidence="12">
    <location>
        <begin position="410"/>
        <end position="913"/>
    </location>
</feature>
<dbReference type="InterPro" id="IPR000531">
    <property type="entry name" value="Beta-barrel_TonB"/>
</dbReference>
<keyword evidence="3" id="KW-1134">Transmembrane beta strand</keyword>
<dbReference type="PANTHER" id="PTHR30069">
    <property type="entry name" value="TONB-DEPENDENT OUTER MEMBRANE RECEPTOR"/>
    <property type="match status" value="1"/>
</dbReference>
<organism evidence="14 15">
    <name type="scientific">Aestuariibaculum marinum</name>
    <dbReference type="NCBI Taxonomy" id="2683592"/>
    <lineage>
        <taxon>Bacteria</taxon>
        <taxon>Pseudomonadati</taxon>
        <taxon>Bacteroidota</taxon>
        <taxon>Flavobacteriia</taxon>
        <taxon>Flavobacteriales</taxon>
        <taxon>Flavobacteriaceae</taxon>
    </lineage>
</organism>
<sequence length="940" mass="103340">MKTLNKTISLFITLFSATLLAQTTISGSVVDSNNQPLIDAHIIIENSIYGTYTDTEGHFILTVDMRPPFNLSASRIGYETLSIQVLNNNQIINFILKEGTDLDDTVVYGSRKPESVRESPVPIEIFDATDIRVSTATPNFYTSLENLKGVDINHGSLTFNSVNTRGFATFANNRFVQLIDGMDNASPALNFVMGNLVGMNELDVHSVELLPGASSALYGANAFNGILFMTSKNPFNFEGISAYYKQGITSQDAAGDNTYRDFGIRAAHKFSDKFAGKASFSYLKGTDWYATDYNEYNRGSVGTPDNISPFRSSPAHDGLNIYGDEISLGAALGMNLKELVQTYEGILFPIGSSILVPENNVARTGYREQDLTDYNANSLKADFALHYRPLADDLEIIWNSRLGRGNTIFQGGNRYQLKNFFIQQHRLEIKNDDFFLRGYTTSEKAGDSYDMFFTGLNMNKVGAEEWFGTYAGAYLQGAAQVQASGGNPFDPTIQEQLHTASRNAADQLVTIQPGTPQFKTLFNQITSDPDVNTGSKFIDNSKMYVVEGNYNFSRLLKDAVDLQIGGSARQYALNSQGTIFTDYDGPIKYDEFGAYIQGIKKLADDRLKVTASIRYDKNEFFDANLSPRISLVYFAGANKNHNIRASFQTGFRNPHTQSLFIGLNVGDVLLVGGAPANLDKNLPNTNLTARDAYFDSYSLASFLAFAASQGTSPIEPVNGTGMTPLVEPEKVKAFDLGYRGTVGPVDIDFSAYYNNYDNFLAEKVVITPNSGSTSDLSGIADIASGNYTIFQLNTNSSADISSYGAIIGLSTRIAKDFKLSASYNFAKFDFDQSSDPDFSAGFNTPEHKVKISFGNTNLFKNLGFQVNGRWSDEYLWQANIANAMIPSRTVIDAQINYTIPAIKSIFKIGGTNLGGKEYQSAVGTGYIGQQYFISWTINNL</sequence>
<name>A0A8J6UAT1_9FLAO</name>
<evidence type="ECO:0000256" key="4">
    <source>
        <dbReference type="ARBA" id="ARBA00022692"/>
    </source>
</evidence>
<feature type="signal peptide" evidence="11">
    <location>
        <begin position="1"/>
        <end position="21"/>
    </location>
</feature>
<evidence type="ECO:0000256" key="1">
    <source>
        <dbReference type="ARBA" id="ARBA00004571"/>
    </source>
</evidence>
<comment type="subcellular location">
    <subcellularLocation>
        <location evidence="1">Cell outer membrane</location>
        <topology evidence="1">Multi-pass membrane protein</topology>
    </subcellularLocation>
</comment>
<reference evidence="14 15" key="1">
    <citation type="journal article" date="2018" name="J. Microbiol.">
        <title>Aestuariibaculum marinum sp. nov., a marine bacterium isolated from seawater in South Korea.</title>
        <authorList>
            <person name="Choi J."/>
            <person name="Lee D."/>
            <person name="Jang J.H."/>
            <person name="Cha S."/>
            <person name="Seo T."/>
        </authorList>
    </citation>
    <scope>NUCLEOTIDE SEQUENCE [LARGE SCALE GENOMIC DNA]</scope>
    <source>
        <strain evidence="14 15">IP7</strain>
    </source>
</reference>
<dbReference type="InterPro" id="IPR039426">
    <property type="entry name" value="TonB-dep_rcpt-like"/>
</dbReference>
<dbReference type="Gene3D" id="2.170.130.10">
    <property type="entry name" value="TonB-dependent receptor, plug domain"/>
    <property type="match status" value="1"/>
</dbReference>
<evidence type="ECO:0000256" key="5">
    <source>
        <dbReference type="ARBA" id="ARBA00022729"/>
    </source>
</evidence>
<dbReference type="Proteomes" id="UP000621516">
    <property type="component" value="Unassembled WGS sequence"/>
</dbReference>
<evidence type="ECO:0000256" key="6">
    <source>
        <dbReference type="ARBA" id="ARBA00023077"/>
    </source>
</evidence>
<dbReference type="InterPro" id="IPR037066">
    <property type="entry name" value="Plug_dom_sf"/>
</dbReference>
<keyword evidence="4" id="KW-0812">Transmembrane</keyword>
<gene>
    <name evidence="14" type="ORF">ICJ85_05720</name>
</gene>
<proteinExistence type="inferred from homology"/>
<evidence type="ECO:0000256" key="7">
    <source>
        <dbReference type="ARBA" id="ARBA00023136"/>
    </source>
</evidence>
<accession>A0A8J6UAT1</accession>
<evidence type="ECO:0000256" key="10">
    <source>
        <dbReference type="RuleBase" id="RU003357"/>
    </source>
</evidence>
<dbReference type="InterPro" id="IPR008969">
    <property type="entry name" value="CarboxyPept-like_regulatory"/>
</dbReference>
<dbReference type="GO" id="GO:0044718">
    <property type="term" value="P:siderophore transmembrane transport"/>
    <property type="evidence" value="ECO:0007669"/>
    <property type="project" value="TreeGrafter"/>
</dbReference>
<keyword evidence="15" id="KW-1185">Reference proteome</keyword>
<dbReference type="InterPro" id="IPR012910">
    <property type="entry name" value="Plug_dom"/>
</dbReference>
<evidence type="ECO:0000256" key="11">
    <source>
        <dbReference type="SAM" id="SignalP"/>
    </source>
</evidence>
<dbReference type="EMBL" id="JACVXD010000002">
    <property type="protein sequence ID" value="MBD0823513.1"/>
    <property type="molecule type" value="Genomic_DNA"/>
</dbReference>
<evidence type="ECO:0000313" key="15">
    <source>
        <dbReference type="Proteomes" id="UP000621516"/>
    </source>
</evidence>
<dbReference type="Gene3D" id="2.60.40.1120">
    <property type="entry name" value="Carboxypeptidase-like, regulatory domain"/>
    <property type="match status" value="1"/>
</dbReference>
<comment type="caution">
    <text evidence="14">The sequence shown here is derived from an EMBL/GenBank/DDBJ whole genome shotgun (WGS) entry which is preliminary data.</text>
</comment>
<keyword evidence="7 10" id="KW-0472">Membrane</keyword>
<evidence type="ECO:0000256" key="8">
    <source>
        <dbReference type="ARBA" id="ARBA00023170"/>
    </source>
</evidence>
<dbReference type="Pfam" id="PF00593">
    <property type="entry name" value="TonB_dep_Rec_b-barrel"/>
    <property type="match status" value="1"/>
</dbReference>
<evidence type="ECO:0000256" key="3">
    <source>
        <dbReference type="ARBA" id="ARBA00022452"/>
    </source>
</evidence>
<evidence type="ECO:0000313" key="14">
    <source>
        <dbReference type="EMBL" id="MBD0823513.1"/>
    </source>
</evidence>
<dbReference type="AlphaFoldDB" id="A0A8J6UAT1"/>
<feature type="domain" description="TonB-dependent receptor plug" evidence="13">
    <location>
        <begin position="116"/>
        <end position="226"/>
    </location>
</feature>
<evidence type="ECO:0000259" key="12">
    <source>
        <dbReference type="Pfam" id="PF00593"/>
    </source>
</evidence>
<comment type="similarity">
    <text evidence="10">Belongs to the TonB-dependent receptor family.</text>
</comment>
<dbReference type="RefSeq" id="WP_188222814.1">
    <property type="nucleotide sequence ID" value="NZ_JACVXD010000002.1"/>
</dbReference>
<dbReference type="PANTHER" id="PTHR30069:SF29">
    <property type="entry name" value="HEMOGLOBIN AND HEMOGLOBIN-HAPTOGLOBIN-BINDING PROTEIN 1-RELATED"/>
    <property type="match status" value="1"/>
</dbReference>
<keyword evidence="2" id="KW-0813">Transport</keyword>
<dbReference type="Pfam" id="PF13715">
    <property type="entry name" value="CarbopepD_reg_2"/>
    <property type="match status" value="1"/>
</dbReference>
<evidence type="ECO:0000259" key="13">
    <source>
        <dbReference type="Pfam" id="PF07715"/>
    </source>
</evidence>
<protein>
    <submittedName>
        <fullName evidence="14">TonB-dependent receptor</fullName>
    </submittedName>
</protein>